<protein>
    <submittedName>
        <fullName evidence="1">Uncharacterized protein</fullName>
    </submittedName>
</protein>
<keyword evidence="2" id="KW-1185">Reference proteome</keyword>
<gene>
    <name evidence="1" type="ORF">HAX54_047094</name>
</gene>
<dbReference type="EMBL" id="JACEIK010000754">
    <property type="protein sequence ID" value="MCD7461776.1"/>
    <property type="molecule type" value="Genomic_DNA"/>
</dbReference>
<name>A0ABS8SSE8_DATST</name>
<proteinExistence type="predicted"/>
<comment type="caution">
    <text evidence="1">The sequence shown here is derived from an EMBL/GenBank/DDBJ whole genome shotgun (WGS) entry which is preliminary data.</text>
</comment>
<evidence type="ECO:0000313" key="2">
    <source>
        <dbReference type="Proteomes" id="UP000823775"/>
    </source>
</evidence>
<organism evidence="1 2">
    <name type="scientific">Datura stramonium</name>
    <name type="common">Jimsonweed</name>
    <name type="synonym">Common thornapple</name>
    <dbReference type="NCBI Taxonomy" id="4076"/>
    <lineage>
        <taxon>Eukaryota</taxon>
        <taxon>Viridiplantae</taxon>
        <taxon>Streptophyta</taxon>
        <taxon>Embryophyta</taxon>
        <taxon>Tracheophyta</taxon>
        <taxon>Spermatophyta</taxon>
        <taxon>Magnoliopsida</taxon>
        <taxon>eudicotyledons</taxon>
        <taxon>Gunneridae</taxon>
        <taxon>Pentapetalae</taxon>
        <taxon>asterids</taxon>
        <taxon>lamiids</taxon>
        <taxon>Solanales</taxon>
        <taxon>Solanaceae</taxon>
        <taxon>Solanoideae</taxon>
        <taxon>Datureae</taxon>
        <taxon>Datura</taxon>
    </lineage>
</organism>
<evidence type="ECO:0000313" key="1">
    <source>
        <dbReference type="EMBL" id="MCD7461776.1"/>
    </source>
</evidence>
<reference evidence="1 2" key="1">
    <citation type="journal article" date="2021" name="BMC Genomics">
        <title>Datura genome reveals duplications of psychoactive alkaloid biosynthetic genes and high mutation rate following tissue culture.</title>
        <authorList>
            <person name="Rajewski A."/>
            <person name="Carter-House D."/>
            <person name="Stajich J."/>
            <person name="Litt A."/>
        </authorList>
    </citation>
    <scope>NUCLEOTIDE SEQUENCE [LARGE SCALE GENOMIC DNA]</scope>
    <source>
        <strain evidence="1">AR-01</strain>
    </source>
</reference>
<sequence>MALVELLDGGIQINCPSLMISHLTKMVMKKKQNHSLPYGFFLTEVFEKFGVPIPVFEPYSHYDAIDYYEIGGHHNDVFAKYDIAVEVKDLRAQIEKNEEVAAVQLIVLVALIIGLSQSSIPFISPTTQSIPNPSTFTF</sequence>
<accession>A0ABS8SSE8</accession>
<dbReference type="Proteomes" id="UP000823775">
    <property type="component" value="Unassembled WGS sequence"/>
</dbReference>